<dbReference type="PANTHER" id="PTHR10900">
    <property type="entry name" value="PERIOSTIN-RELATED"/>
    <property type="match status" value="1"/>
</dbReference>
<keyword evidence="1" id="KW-1133">Transmembrane helix</keyword>
<evidence type="ECO:0000259" key="3">
    <source>
        <dbReference type="PROSITE" id="PS50213"/>
    </source>
</evidence>
<feature type="domain" description="FAS1" evidence="3">
    <location>
        <begin position="216"/>
        <end position="349"/>
    </location>
</feature>
<dbReference type="InterPro" id="IPR000782">
    <property type="entry name" value="FAS1_domain"/>
</dbReference>
<dbReference type="Pfam" id="PF02469">
    <property type="entry name" value="Fasciclin"/>
    <property type="match status" value="5"/>
</dbReference>
<dbReference type="Gene3D" id="2.30.180.10">
    <property type="entry name" value="FAS1 domain"/>
    <property type="match status" value="5"/>
</dbReference>
<gene>
    <name evidence="4" type="ORF">NLI96_g1333</name>
</gene>
<evidence type="ECO:0000256" key="1">
    <source>
        <dbReference type="SAM" id="Phobius"/>
    </source>
</evidence>
<feature type="domain" description="FAS1" evidence="3">
    <location>
        <begin position="355"/>
        <end position="499"/>
    </location>
</feature>
<dbReference type="PANTHER" id="PTHR10900:SF77">
    <property type="entry name" value="FI19380P1"/>
    <property type="match status" value="1"/>
</dbReference>
<feature type="transmembrane region" description="Helical" evidence="1">
    <location>
        <begin position="847"/>
        <end position="868"/>
    </location>
</feature>
<keyword evidence="1" id="KW-0812">Transmembrane</keyword>
<dbReference type="InterPro" id="IPR036378">
    <property type="entry name" value="FAS1_dom_sf"/>
</dbReference>
<feature type="chain" id="PRO_5041941182" description="FAS1 domain-containing protein" evidence="2">
    <location>
        <begin position="21"/>
        <end position="894"/>
    </location>
</feature>
<feature type="domain" description="FAS1" evidence="3">
    <location>
        <begin position="34"/>
        <end position="213"/>
    </location>
</feature>
<keyword evidence="2" id="KW-0732">Signal</keyword>
<dbReference type="Proteomes" id="UP001212997">
    <property type="component" value="Unassembled WGS sequence"/>
</dbReference>
<organism evidence="4 5">
    <name type="scientific">Meripilus lineatus</name>
    <dbReference type="NCBI Taxonomy" id="2056292"/>
    <lineage>
        <taxon>Eukaryota</taxon>
        <taxon>Fungi</taxon>
        <taxon>Dikarya</taxon>
        <taxon>Basidiomycota</taxon>
        <taxon>Agaricomycotina</taxon>
        <taxon>Agaricomycetes</taxon>
        <taxon>Polyporales</taxon>
        <taxon>Meripilaceae</taxon>
        <taxon>Meripilus</taxon>
    </lineage>
</organism>
<dbReference type="EMBL" id="JANAWD010000026">
    <property type="protein sequence ID" value="KAJ3490544.1"/>
    <property type="molecule type" value="Genomic_DNA"/>
</dbReference>
<evidence type="ECO:0000313" key="4">
    <source>
        <dbReference type="EMBL" id="KAJ3490544.1"/>
    </source>
</evidence>
<dbReference type="SMART" id="SM00554">
    <property type="entry name" value="FAS1"/>
    <property type="match status" value="5"/>
</dbReference>
<dbReference type="InterPro" id="IPR050904">
    <property type="entry name" value="Adhesion/Biosynth-related"/>
</dbReference>
<proteinExistence type="predicted"/>
<keyword evidence="5" id="KW-1185">Reference proteome</keyword>
<dbReference type="SUPFAM" id="SSF82153">
    <property type="entry name" value="FAS1 domain"/>
    <property type="match status" value="5"/>
</dbReference>
<dbReference type="PROSITE" id="PS50213">
    <property type="entry name" value="FAS1"/>
    <property type="match status" value="4"/>
</dbReference>
<comment type="caution">
    <text evidence="4">The sequence shown here is derived from an EMBL/GenBank/DDBJ whole genome shotgun (WGS) entry which is preliminary data.</text>
</comment>
<dbReference type="GO" id="GO:0000329">
    <property type="term" value="C:fungal-type vacuole membrane"/>
    <property type="evidence" value="ECO:0007669"/>
    <property type="project" value="TreeGrafter"/>
</dbReference>
<keyword evidence="1" id="KW-0472">Membrane</keyword>
<reference evidence="4" key="1">
    <citation type="submission" date="2022-07" db="EMBL/GenBank/DDBJ databases">
        <title>Genome Sequence of Physisporinus lineatus.</title>
        <authorList>
            <person name="Buettner E."/>
        </authorList>
    </citation>
    <scope>NUCLEOTIDE SEQUENCE</scope>
    <source>
        <strain evidence="4">VT162</strain>
    </source>
</reference>
<dbReference type="GO" id="GO:0005615">
    <property type="term" value="C:extracellular space"/>
    <property type="evidence" value="ECO:0007669"/>
    <property type="project" value="TreeGrafter"/>
</dbReference>
<feature type="signal peptide" evidence="2">
    <location>
        <begin position="1"/>
        <end position="20"/>
    </location>
</feature>
<dbReference type="AlphaFoldDB" id="A0AAD5VF06"/>
<feature type="domain" description="FAS1" evidence="3">
    <location>
        <begin position="502"/>
        <end position="647"/>
    </location>
</feature>
<dbReference type="GO" id="GO:0016236">
    <property type="term" value="P:macroautophagy"/>
    <property type="evidence" value="ECO:0007669"/>
    <property type="project" value="TreeGrafter"/>
</dbReference>
<protein>
    <recommendedName>
        <fullName evidence="3">FAS1 domain-containing protein</fullName>
    </recommendedName>
</protein>
<evidence type="ECO:0000256" key="2">
    <source>
        <dbReference type="SAM" id="SignalP"/>
    </source>
</evidence>
<evidence type="ECO:0000313" key="5">
    <source>
        <dbReference type="Proteomes" id="UP001212997"/>
    </source>
</evidence>
<accession>A0AAD5VF06</accession>
<sequence length="894" mass="97401">MIVRHWIPLSLLAVVPQVFAAQVPFQQQNVSTLSRNLIDVLNSDEDYTSLLRLLQKARLIPTLNRLDGSTFFAPTNEAIKRHSSSNSLWSAALSDDPLLARDNIQEQLRQELFYHLLNYTIPDFKDDQALKVHKTLHFPRTPVEPPSKDPPPYPPWFPIPGGTLGGQPQRLRVLSRESTPYVGVDGFGNGGAQVIKPVEQASNGVLFGIDQVLSVPPDLATVISQHPALQYLTKILSPDVIAFLNSTAELTLFLPVDSAWEALPHYERLYLESSFGTDDLTRIVNMHAVAMKDVKYSDSFKRGVNLTTIDGPKLEVSVSENKTTVSDAKLIEPDIYAANGVIHTVDSLLVPPGSLQLTPEKYLLVLNCTTFVSLIHSVNLTHLINDTEAKWTILAPRDDVIDIAGGSDLPERGSEELKRLLQYHFIPGRQPPKKLKDGMLLETALEEPGLANKSQVLGVEVSPQLKGDDEPAIRFGGAGVIGEKVEIDNTLIYFVSHTLTPPADVLQTALLSLHLSTFLAAVFSTGLADSLKVHPRTTLLIPHNVAFERLGMLVSSHLLAASSKPDLQRVVLHHALDGVEYAPSLHNGSQRTFSTLEGSDVQLERVRPNNGTLRLTSSGGWADMHSLLFTNNTLTETGVIHEVSDIMIPRSVDITVGKLVRAAKATTMATMVVKAGLDWVLNGTAPPEGSPWADMGLSGSGWTLLCPNDDAFKAINLTKLYEDPDALQSIVAQHLIPVQPPAKGLPSGFDIFDNVIHNRPLVLDDDTTYTTLWSSFESAVSGDIVFRKVEGSDDTVVGIKGARGKDGKEDWARVISWGRSTSGGGTGGVIQIDSLLVPYSPTAWSQYGLPVGVGAFGVALIGLFFYGVRIVWIRDTTEATYEPVGGFGQEDDEC</sequence>
<name>A0AAD5VF06_9APHY</name>